<dbReference type="PANTHER" id="PTHR11571">
    <property type="entry name" value="GLUTATHIONE S-TRANSFERASE"/>
    <property type="match status" value="1"/>
</dbReference>
<dbReference type="PANTHER" id="PTHR11571:SF150">
    <property type="entry name" value="GLUTATHIONE S-TRANSFERASE"/>
    <property type="match status" value="1"/>
</dbReference>
<dbReference type="KEGG" id="pchm:VFPPC_14132"/>
<dbReference type="InterPro" id="IPR004046">
    <property type="entry name" value="GST_C"/>
</dbReference>
<dbReference type="Gene3D" id="1.20.1050.10">
    <property type="match status" value="1"/>
</dbReference>
<evidence type="ECO:0000313" key="4">
    <source>
        <dbReference type="Proteomes" id="UP000078397"/>
    </source>
</evidence>
<dbReference type="InterPro" id="IPR050213">
    <property type="entry name" value="GST_superfamily"/>
</dbReference>
<comment type="caution">
    <text evidence="3">The sequence shown here is derived from an EMBL/GenBank/DDBJ whole genome shotgun (WGS) entry which is preliminary data.</text>
</comment>
<reference evidence="3 4" key="1">
    <citation type="journal article" date="2016" name="PLoS Pathog.">
        <title>Biosynthesis of antibiotic leucinostatins in bio-control fungus Purpureocillium lilacinum and their inhibition on phytophthora revealed by genome mining.</title>
        <authorList>
            <person name="Wang G."/>
            <person name="Liu Z."/>
            <person name="Lin R."/>
            <person name="Li E."/>
            <person name="Mao Z."/>
            <person name="Ling J."/>
            <person name="Yang Y."/>
            <person name="Yin W.B."/>
            <person name="Xie B."/>
        </authorList>
    </citation>
    <scope>NUCLEOTIDE SEQUENCE [LARGE SCALE GENOMIC DNA]</scope>
    <source>
        <strain evidence="3">170</strain>
    </source>
</reference>
<dbReference type="OrthoDB" id="414243at2759"/>
<keyword evidence="4" id="KW-1185">Reference proteome</keyword>
<dbReference type="GO" id="GO:0004364">
    <property type="term" value="F:glutathione transferase activity"/>
    <property type="evidence" value="ECO:0007669"/>
    <property type="project" value="TreeGrafter"/>
</dbReference>
<dbReference type="SUPFAM" id="SSF52833">
    <property type="entry name" value="Thioredoxin-like"/>
    <property type="match status" value="1"/>
</dbReference>
<dbReference type="RefSeq" id="XP_018140151.1">
    <property type="nucleotide sequence ID" value="XM_018291902.1"/>
</dbReference>
<dbReference type="SUPFAM" id="SSF47616">
    <property type="entry name" value="GST C-terminal domain-like"/>
    <property type="match status" value="1"/>
</dbReference>
<dbReference type="PROSITE" id="PS50404">
    <property type="entry name" value="GST_NTER"/>
    <property type="match status" value="1"/>
</dbReference>
<accession>A0A179FAK6</accession>
<feature type="domain" description="GST N-terminal" evidence="1">
    <location>
        <begin position="8"/>
        <end position="92"/>
    </location>
</feature>
<evidence type="ECO:0000313" key="3">
    <source>
        <dbReference type="EMBL" id="OAQ62447.1"/>
    </source>
</evidence>
<organism evidence="3 4">
    <name type="scientific">Pochonia chlamydosporia 170</name>
    <dbReference type="NCBI Taxonomy" id="1380566"/>
    <lineage>
        <taxon>Eukaryota</taxon>
        <taxon>Fungi</taxon>
        <taxon>Dikarya</taxon>
        <taxon>Ascomycota</taxon>
        <taxon>Pezizomycotina</taxon>
        <taxon>Sordariomycetes</taxon>
        <taxon>Hypocreomycetidae</taxon>
        <taxon>Hypocreales</taxon>
        <taxon>Clavicipitaceae</taxon>
        <taxon>Pochonia</taxon>
    </lineage>
</organism>
<dbReference type="AlphaFoldDB" id="A0A179FAK6"/>
<dbReference type="GO" id="GO:0006749">
    <property type="term" value="P:glutathione metabolic process"/>
    <property type="evidence" value="ECO:0007669"/>
    <property type="project" value="TreeGrafter"/>
</dbReference>
<dbReference type="Pfam" id="PF14497">
    <property type="entry name" value="GST_C_3"/>
    <property type="match status" value="1"/>
</dbReference>
<name>A0A179FAK6_METCM</name>
<dbReference type="Gene3D" id="3.40.30.10">
    <property type="entry name" value="Glutaredoxin"/>
    <property type="match status" value="1"/>
</dbReference>
<dbReference type="InterPro" id="IPR036282">
    <property type="entry name" value="Glutathione-S-Trfase_C_sf"/>
</dbReference>
<dbReference type="InterPro" id="IPR004045">
    <property type="entry name" value="Glutathione_S-Trfase_N"/>
</dbReference>
<dbReference type="STRING" id="1380566.A0A179FAK6"/>
<dbReference type="Proteomes" id="UP000078397">
    <property type="component" value="Unassembled WGS sequence"/>
</dbReference>
<evidence type="ECO:0000259" key="2">
    <source>
        <dbReference type="PROSITE" id="PS50405"/>
    </source>
</evidence>
<dbReference type="InterPro" id="IPR010987">
    <property type="entry name" value="Glutathione-S-Trfase_C-like"/>
</dbReference>
<protein>
    <submittedName>
        <fullName evidence="3">Glutathione S-transferase</fullName>
    </submittedName>
</protein>
<dbReference type="GeneID" id="28855896"/>
<dbReference type="EMBL" id="LSBJ02000007">
    <property type="protein sequence ID" value="OAQ62447.1"/>
    <property type="molecule type" value="Genomic_DNA"/>
</dbReference>
<dbReference type="InterPro" id="IPR036249">
    <property type="entry name" value="Thioredoxin-like_sf"/>
</dbReference>
<gene>
    <name evidence="3" type="ORF">VFPPC_14132</name>
</gene>
<sequence>MNSQKVAAVYHYLDIGRLGRGEVVHLFLKDAGIEVKQARYPSDSTWPQQSETLKEQGITRTGKVPSLEYNGQILTQHIPTLRYLARELGGYGGESNWEKYVVDAVSDIYIDWRTQWVANLKNKSAEYKDKFAPWYYNLLAQYYTDYEGPYLLGSRVTYVDFAIYQSIDNDQRTGTLPADLPVSLVKFRDTFEKRPNIAEYIKQNK</sequence>
<evidence type="ECO:0000259" key="1">
    <source>
        <dbReference type="PROSITE" id="PS50404"/>
    </source>
</evidence>
<feature type="domain" description="GST C-terminal" evidence="2">
    <location>
        <begin position="95"/>
        <end position="205"/>
    </location>
</feature>
<dbReference type="Pfam" id="PF02798">
    <property type="entry name" value="GST_N"/>
    <property type="match status" value="1"/>
</dbReference>
<dbReference type="PROSITE" id="PS50405">
    <property type="entry name" value="GST_CTER"/>
    <property type="match status" value="1"/>
</dbReference>
<proteinExistence type="predicted"/>